<dbReference type="SUPFAM" id="SSF51905">
    <property type="entry name" value="FAD/NAD(P)-binding domain"/>
    <property type="match status" value="1"/>
</dbReference>
<reference evidence="5" key="3">
    <citation type="submission" date="2023-12" db="EMBL/GenBank/DDBJ databases">
        <authorList>
            <person name="Sun Q."/>
            <person name="Inoue M."/>
        </authorList>
    </citation>
    <scope>NUCLEOTIDE SEQUENCE</scope>
    <source>
        <strain evidence="5">JCM 12289</strain>
    </source>
</reference>
<dbReference type="KEGG" id="hdo:MUK72_16145"/>
<dbReference type="InterPro" id="IPR036188">
    <property type="entry name" value="FAD/NAD-bd_sf"/>
</dbReference>
<dbReference type="Proteomes" id="UP000830542">
    <property type="component" value="Plasmid unnamed1"/>
</dbReference>
<dbReference type="Pfam" id="PF01593">
    <property type="entry name" value="Amino_oxidase"/>
    <property type="match status" value="1"/>
</dbReference>
<protein>
    <recommendedName>
        <fullName evidence="3">Pyridine nucleotide-disulfide oxidoreductase domain-containing protein 2</fullName>
    </recommendedName>
</protein>
<proteinExistence type="predicted"/>
<organism evidence="5 8">
    <name type="scientific">Halococcus dombrowskii</name>
    <dbReference type="NCBI Taxonomy" id="179637"/>
    <lineage>
        <taxon>Archaea</taxon>
        <taxon>Methanobacteriati</taxon>
        <taxon>Methanobacteriota</taxon>
        <taxon>Stenosarchaea group</taxon>
        <taxon>Halobacteria</taxon>
        <taxon>Halobacteriales</taxon>
        <taxon>Halococcaceae</taxon>
        <taxon>Halococcus</taxon>
    </lineage>
</organism>
<feature type="domain" description="Amine oxidase" evidence="4">
    <location>
        <begin position="20"/>
        <end position="526"/>
    </location>
</feature>
<geneLocation type="plasmid" evidence="6 7">
    <name>unnamed1</name>
</geneLocation>
<sequence length="558" mass="60965">MNSAHTHDHDAIVIGAGHNGLVAAVYLARAGWNPLVLERNDRIGGAVRSSELTEEGFVHDTYSTNQNLFLGSPVYEDLAEDLADHGLEFSQSAKPYCNVFPDGTCLRAYEDEERTLDEMRRHDPGDAEGWSRLHDRFETFQRTLLPLYATPLPSVEAGRKLAAAVRETGITDVIDLGQLLLNSTRELGDEYFATPEAKALVATWGLHLDFGPEVSGGAMFPFLETYTDMEEGISITTGGASNLVEALAGILRDNGGEIRTNAEVERVTTDLGRATGVELAGGERIGASQAVIANLAPTVLFDDLLEGYPLSESVERKVDSYSYGPATMMVHLALDDLPTWKAGDDIEEFAYVHVAPYVEDLSRTYTQAVNGYIPESPLLIVGQTTAVDPSRTPNDEHILWVQVRALPSEIRGDAAGEIDATDWENAAEPVANRVIDKLDSYAPGIEEKIRERAVLSPTDLEDANPNLVGGDSVTGSHHLKQNFLFRPFFGYSRYAMPVDDLYMVGASTWPGGGNNATSGYLAAQRLLSPSRLTRASESFEDRFGDEARAVRQWVANRL</sequence>
<keyword evidence="6" id="KW-0614">Plasmid</keyword>
<dbReference type="PANTHER" id="PTHR10668">
    <property type="entry name" value="PHYTOENE DEHYDROGENASE"/>
    <property type="match status" value="1"/>
</dbReference>
<evidence type="ECO:0000256" key="2">
    <source>
        <dbReference type="ARBA" id="ARBA00038825"/>
    </source>
</evidence>
<reference evidence="5" key="1">
    <citation type="journal article" date="2014" name="Int. J. Syst. Evol. Microbiol.">
        <title>Complete genome sequence of Corynebacterium casei LMG S-19264T (=DSM 44701T), isolated from a smear-ripened cheese.</title>
        <authorList>
            <consortium name="US DOE Joint Genome Institute (JGI-PGF)"/>
            <person name="Walter F."/>
            <person name="Albersmeier A."/>
            <person name="Kalinowski J."/>
            <person name="Ruckert C."/>
        </authorList>
    </citation>
    <scope>NUCLEOTIDE SEQUENCE</scope>
    <source>
        <strain evidence="5">JCM 12289</strain>
    </source>
</reference>
<evidence type="ECO:0000313" key="8">
    <source>
        <dbReference type="Proteomes" id="UP001500962"/>
    </source>
</evidence>
<dbReference type="PANTHER" id="PTHR10668:SF105">
    <property type="entry name" value="DEHYDROGENASE-RELATED"/>
    <property type="match status" value="1"/>
</dbReference>
<dbReference type="Proteomes" id="UP001500962">
    <property type="component" value="Unassembled WGS sequence"/>
</dbReference>
<dbReference type="EMBL" id="BAAADN010000023">
    <property type="protein sequence ID" value="GAA0459576.1"/>
    <property type="molecule type" value="Genomic_DNA"/>
</dbReference>
<evidence type="ECO:0000313" key="7">
    <source>
        <dbReference type="Proteomes" id="UP000830542"/>
    </source>
</evidence>
<evidence type="ECO:0000256" key="1">
    <source>
        <dbReference type="ARBA" id="ARBA00037217"/>
    </source>
</evidence>
<dbReference type="InterPro" id="IPR002937">
    <property type="entry name" value="Amino_oxidase"/>
</dbReference>
<gene>
    <name evidence="5" type="ORF">GCM10008985_14930</name>
    <name evidence="6" type="ORF">MUK72_16145</name>
</gene>
<evidence type="ECO:0000259" key="4">
    <source>
        <dbReference type="Pfam" id="PF01593"/>
    </source>
</evidence>
<evidence type="ECO:0000256" key="3">
    <source>
        <dbReference type="ARBA" id="ARBA00040298"/>
    </source>
</evidence>
<keyword evidence="7" id="KW-1185">Reference proteome</keyword>
<reference evidence="6" key="2">
    <citation type="submission" date="2022-04" db="EMBL/GenBank/DDBJ databases">
        <title>Sequencing and genomic assembly of Halococcus dombrowskii.</title>
        <authorList>
            <person name="Lim S.W."/>
            <person name="MacLea K.S."/>
        </authorList>
    </citation>
    <scope>NUCLEOTIDE SEQUENCE</scope>
    <source>
        <strain evidence="6">H4</strain>
        <plasmid evidence="6">unnamed1</plasmid>
    </source>
</reference>
<accession>A0AAV3SEB2</accession>
<name>A0AAV3SEB2_HALDO</name>
<dbReference type="RefSeq" id="WP_244705684.1">
    <property type="nucleotide sequence ID" value="NZ_BAAADN010000023.1"/>
</dbReference>
<dbReference type="GO" id="GO:0016491">
    <property type="term" value="F:oxidoreductase activity"/>
    <property type="evidence" value="ECO:0007669"/>
    <property type="project" value="InterPro"/>
</dbReference>
<dbReference type="AlphaFoldDB" id="A0AAV3SEB2"/>
<dbReference type="EMBL" id="CP095006">
    <property type="protein sequence ID" value="UOO96708.1"/>
    <property type="molecule type" value="Genomic_DNA"/>
</dbReference>
<dbReference type="Gene3D" id="3.50.50.60">
    <property type="entry name" value="FAD/NAD(P)-binding domain"/>
    <property type="match status" value="2"/>
</dbReference>
<evidence type="ECO:0000313" key="5">
    <source>
        <dbReference type="EMBL" id="GAA0459576.1"/>
    </source>
</evidence>
<evidence type="ECO:0000313" key="6">
    <source>
        <dbReference type="EMBL" id="UOO96708.1"/>
    </source>
</evidence>
<comment type="subunit">
    <text evidence="2">Interacts with COX5B; this interaction may contribute to localize PYROXD2 to the inner face of the inner mitochondrial membrane.</text>
</comment>
<comment type="function">
    <text evidence="1">Probable oxidoreductase that may play a role as regulator of mitochondrial function.</text>
</comment>
<dbReference type="GeneID" id="71763411"/>